<sequence>MRKWIATVLVLIYSLTTSGAAFYFHICGNDQEHIISIADKSSHKNCPLCTKKASSEASKKSGSCHTDAKPDKKHVCKDVVVDLEKASDNYYSNNNQIKNFNLFTPSIITLFWVYNFNIFEELAVEHQIAQTNSTALVRQQDSYLLHCNFRI</sequence>
<dbReference type="EMBL" id="UGYW01000002">
    <property type="protein sequence ID" value="SUJ06270.1"/>
    <property type="molecule type" value="Genomic_DNA"/>
</dbReference>
<dbReference type="InterPro" id="IPR058512">
    <property type="entry name" value="DUF8199"/>
</dbReference>
<dbReference type="Proteomes" id="UP000254893">
    <property type="component" value="Unassembled WGS sequence"/>
</dbReference>
<organism evidence="1 2">
    <name type="scientific">Sphingobacterium spiritivorum</name>
    <name type="common">Flavobacterium spiritivorum</name>
    <dbReference type="NCBI Taxonomy" id="258"/>
    <lineage>
        <taxon>Bacteria</taxon>
        <taxon>Pseudomonadati</taxon>
        <taxon>Bacteroidota</taxon>
        <taxon>Sphingobacteriia</taxon>
        <taxon>Sphingobacteriales</taxon>
        <taxon>Sphingobacteriaceae</taxon>
        <taxon>Sphingobacterium</taxon>
    </lineage>
</organism>
<accession>A0A380BSP6</accession>
<reference evidence="1 2" key="1">
    <citation type="submission" date="2018-06" db="EMBL/GenBank/DDBJ databases">
        <authorList>
            <consortium name="Pathogen Informatics"/>
            <person name="Doyle S."/>
        </authorList>
    </citation>
    <scope>NUCLEOTIDE SEQUENCE [LARGE SCALE GENOMIC DNA]</scope>
    <source>
        <strain evidence="1 2">NCTC11388</strain>
    </source>
</reference>
<protein>
    <submittedName>
        <fullName evidence="1">Uncharacterized protein</fullName>
    </submittedName>
</protein>
<gene>
    <name evidence="1" type="ORF">NCTC11388_01654</name>
</gene>
<evidence type="ECO:0000313" key="1">
    <source>
        <dbReference type="EMBL" id="SUJ06270.1"/>
    </source>
</evidence>
<name>A0A380BSP6_SPHSI</name>
<proteinExistence type="predicted"/>
<dbReference type="RefSeq" id="WP_115169772.1">
    <property type="nucleotide sequence ID" value="NZ_UGYW01000002.1"/>
</dbReference>
<dbReference type="AlphaFoldDB" id="A0A380BSP6"/>
<evidence type="ECO:0000313" key="2">
    <source>
        <dbReference type="Proteomes" id="UP000254893"/>
    </source>
</evidence>
<dbReference type="Pfam" id="PF26622">
    <property type="entry name" value="DUF8199"/>
    <property type="match status" value="1"/>
</dbReference>